<name>T0ZTX7_9ZZZZ</name>
<dbReference type="EC" id="2.7.9.-" evidence="2"/>
<reference evidence="2" key="1">
    <citation type="submission" date="2013-08" db="EMBL/GenBank/DDBJ databases">
        <authorList>
            <person name="Mendez C."/>
            <person name="Richter M."/>
            <person name="Ferrer M."/>
            <person name="Sanchez J."/>
        </authorList>
    </citation>
    <scope>NUCLEOTIDE SEQUENCE</scope>
</reference>
<keyword evidence="2" id="KW-0808">Transferase</keyword>
<dbReference type="SUPFAM" id="SSF56059">
    <property type="entry name" value="Glutathione synthetase ATP-binding domain-like"/>
    <property type="match status" value="1"/>
</dbReference>
<keyword evidence="2" id="KW-0418">Kinase</keyword>
<reference evidence="2" key="2">
    <citation type="journal article" date="2014" name="ISME J.">
        <title>Microbial stratification in low pH oxic and suboxic macroscopic growths along an acid mine drainage.</title>
        <authorList>
            <person name="Mendez-Garcia C."/>
            <person name="Mesa V."/>
            <person name="Sprenger R.R."/>
            <person name="Richter M."/>
            <person name="Diez M.S."/>
            <person name="Solano J."/>
            <person name="Bargiela R."/>
            <person name="Golyshina O.V."/>
            <person name="Manteca A."/>
            <person name="Ramos J.L."/>
            <person name="Gallego J.R."/>
            <person name="Llorente I."/>
            <person name="Martins Dos Santos V.A."/>
            <person name="Jensen O.N."/>
            <person name="Pelaez A.I."/>
            <person name="Sanchez J."/>
            <person name="Ferrer M."/>
        </authorList>
    </citation>
    <scope>NUCLEOTIDE SEQUENCE</scope>
</reference>
<feature type="domain" description="Pyruvate phosphate dikinase AMP/ATP-binding" evidence="1">
    <location>
        <begin position="62"/>
        <end position="111"/>
    </location>
</feature>
<keyword evidence="2" id="KW-0670">Pyruvate</keyword>
<feature type="non-terminal residue" evidence="2">
    <location>
        <position position="271"/>
    </location>
</feature>
<gene>
    <name evidence="2" type="ORF">B2A_08176</name>
</gene>
<sequence>FMGGTVIVQPDLSNSMLYSGVAYTNLNGKLTITLGNGSAVQQIVRNSEDAYTTITINNETVINGKPVDPSVVEAIRKGCMGVEQYFGRPMDIEFAMTRDGMTFLQARPLPNPTEDALREFEIRRIARELSNATSSGLKEIVLGVGNYREILGDSAATNLSVSTFNYIFSGNGKDRLGAVQLGRSELGYDVGYEAYPWVVYAGGKVYYNFAGDALQFRPKGITLEDFMQIINDVYIPMAKGNPDLLNYPELRIYAQFPEEAEALGMNPAPFV</sequence>
<dbReference type="InterPro" id="IPR002192">
    <property type="entry name" value="PPDK_AMP/ATP-bd"/>
</dbReference>
<dbReference type="Gene3D" id="3.30.470.20">
    <property type="entry name" value="ATP-grasp fold, B domain"/>
    <property type="match status" value="1"/>
</dbReference>
<proteinExistence type="predicted"/>
<evidence type="ECO:0000313" key="2">
    <source>
        <dbReference type="EMBL" id="EQD48017.1"/>
    </source>
</evidence>
<accession>T0ZTX7</accession>
<comment type="caution">
    <text evidence="2">The sequence shown here is derived from an EMBL/GenBank/DDBJ whole genome shotgun (WGS) entry which is preliminary data.</text>
</comment>
<evidence type="ECO:0000259" key="1">
    <source>
        <dbReference type="Pfam" id="PF01326"/>
    </source>
</evidence>
<organism evidence="2">
    <name type="scientific">mine drainage metagenome</name>
    <dbReference type="NCBI Taxonomy" id="410659"/>
    <lineage>
        <taxon>unclassified sequences</taxon>
        <taxon>metagenomes</taxon>
        <taxon>ecological metagenomes</taxon>
    </lineage>
</organism>
<dbReference type="EMBL" id="AUZZ01005875">
    <property type="protein sequence ID" value="EQD48017.1"/>
    <property type="molecule type" value="Genomic_DNA"/>
</dbReference>
<protein>
    <submittedName>
        <fullName evidence="2">Pyruvate phosphate dikinase, PEP/pyruvate-binding domain protein</fullName>
        <ecNumber evidence="2">2.7.9.-</ecNumber>
    </submittedName>
</protein>
<dbReference type="GO" id="GO:0016301">
    <property type="term" value="F:kinase activity"/>
    <property type="evidence" value="ECO:0007669"/>
    <property type="project" value="UniProtKB-KW"/>
</dbReference>
<dbReference type="Pfam" id="PF01326">
    <property type="entry name" value="PPDK_N"/>
    <property type="match status" value="1"/>
</dbReference>
<dbReference type="GO" id="GO:0005524">
    <property type="term" value="F:ATP binding"/>
    <property type="evidence" value="ECO:0007669"/>
    <property type="project" value="InterPro"/>
</dbReference>
<feature type="non-terminal residue" evidence="2">
    <location>
        <position position="1"/>
    </location>
</feature>
<dbReference type="AlphaFoldDB" id="T0ZTX7"/>